<dbReference type="SMART" id="SM00418">
    <property type="entry name" value="HTH_ARSR"/>
    <property type="match status" value="1"/>
</dbReference>
<evidence type="ECO:0000313" key="3">
    <source>
        <dbReference type="Proteomes" id="UP000029859"/>
    </source>
</evidence>
<dbReference type="PANTHER" id="PTHR38600">
    <property type="entry name" value="TRANSCRIPTIONAL REGULATORY PROTEIN"/>
    <property type="match status" value="1"/>
</dbReference>
<dbReference type="PANTHER" id="PTHR38600:SF1">
    <property type="entry name" value="TRANSCRIPTIONAL REGULATORY PROTEIN"/>
    <property type="match status" value="1"/>
</dbReference>
<dbReference type="RefSeq" id="WP_048195380.1">
    <property type="nucleotide sequence ID" value="NZ_CAAGSM010000001.1"/>
</dbReference>
<accession>A0A099T1W8</accession>
<evidence type="ECO:0000259" key="1">
    <source>
        <dbReference type="PROSITE" id="PS50987"/>
    </source>
</evidence>
<dbReference type="InterPro" id="IPR036388">
    <property type="entry name" value="WH-like_DNA-bd_sf"/>
</dbReference>
<protein>
    <submittedName>
        <fullName evidence="2">ArsR family transcriptional regulator</fullName>
    </submittedName>
</protein>
<dbReference type="EMBL" id="JRHO01000014">
    <property type="protein sequence ID" value="KGK98113.1"/>
    <property type="molecule type" value="Genomic_DNA"/>
</dbReference>
<proteinExistence type="predicted"/>
<dbReference type="CDD" id="cd00090">
    <property type="entry name" value="HTH_ARSR"/>
    <property type="match status" value="1"/>
</dbReference>
<dbReference type="Proteomes" id="UP000029859">
    <property type="component" value="Unassembled WGS sequence"/>
</dbReference>
<comment type="caution">
    <text evidence="2">The sequence shown here is derived from an EMBL/GenBank/DDBJ whole genome shotgun (WGS) entry which is preliminary data.</text>
</comment>
<keyword evidence="3" id="KW-1185">Reference proteome</keyword>
<sequence length="171" mass="19254">MSQLDNKVFHALGSDTRVRMLELLDEGEKHISELARMLGISVPVAAKHVKILEEADLVERKIFGKTHVLKPNRENIYLAMNVFAPTKSIEVEKGTTLLDALRGVAAIKVQKKGDREVIVSTDGEEGLYVYEINGEFSEKSVQNCVLDEDTTIEWKKLEPVTKIKLDIHVKE</sequence>
<dbReference type="InterPro" id="IPR011991">
    <property type="entry name" value="ArsR-like_HTH"/>
</dbReference>
<dbReference type="InterPro" id="IPR001845">
    <property type="entry name" value="HTH_ArsR_DNA-bd_dom"/>
</dbReference>
<dbReference type="Pfam" id="PF01022">
    <property type="entry name" value="HTH_5"/>
    <property type="match status" value="1"/>
</dbReference>
<dbReference type="AlphaFoldDB" id="A0A099T1W8"/>
<reference evidence="2 3" key="1">
    <citation type="submission" date="2014-09" db="EMBL/GenBank/DDBJ databases">
        <title>Draft genome sequence of an obligately methylotrophic methanogen, Methanococcoides methylutens, isolated from marine sediment.</title>
        <authorList>
            <person name="Guan Y."/>
            <person name="Ngugi D.K."/>
            <person name="Blom J."/>
            <person name="Ali S."/>
            <person name="Ferry J.G."/>
            <person name="Stingl U."/>
        </authorList>
    </citation>
    <scope>NUCLEOTIDE SEQUENCE [LARGE SCALE GENOMIC DNA]</scope>
    <source>
        <strain evidence="2 3">DSM 2657</strain>
    </source>
</reference>
<feature type="domain" description="HTH arsR-type" evidence="1">
    <location>
        <begin position="1"/>
        <end position="91"/>
    </location>
</feature>
<dbReference type="OrthoDB" id="9623at2157"/>
<organism evidence="2 3">
    <name type="scientific">Methanococcoides methylutens</name>
    <dbReference type="NCBI Taxonomy" id="2226"/>
    <lineage>
        <taxon>Archaea</taxon>
        <taxon>Methanobacteriati</taxon>
        <taxon>Methanobacteriota</taxon>
        <taxon>Stenosarchaea group</taxon>
        <taxon>Methanomicrobia</taxon>
        <taxon>Methanosarcinales</taxon>
        <taxon>Methanosarcinaceae</taxon>
        <taxon>Methanococcoides</taxon>
    </lineage>
</organism>
<dbReference type="SUPFAM" id="SSF46785">
    <property type="entry name" value="Winged helix' DNA-binding domain"/>
    <property type="match status" value="1"/>
</dbReference>
<dbReference type="GO" id="GO:0003700">
    <property type="term" value="F:DNA-binding transcription factor activity"/>
    <property type="evidence" value="ECO:0007669"/>
    <property type="project" value="InterPro"/>
</dbReference>
<gene>
    <name evidence="2" type="ORF">LI82_10290</name>
</gene>
<evidence type="ECO:0000313" key="2">
    <source>
        <dbReference type="EMBL" id="KGK98113.1"/>
    </source>
</evidence>
<dbReference type="InterPro" id="IPR036390">
    <property type="entry name" value="WH_DNA-bd_sf"/>
</dbReference>
<dbReference type="GeneID" id="69200895"/>
<name>A0A099T1W8_METMT</name>
<dbReference type="Gene3D" id="1.10.10.10">
    <property type="entry name" value="Winged helix-like DNA-binding domain superfamily/Winged helix DNA-binding domain"/>
    <property type="match status" value="1"/>
</dbReference>
<dbReference type="PROSITE" id="PS50987">
    <property type="entry name" value="HTH_ARSR_2"/>
    <property type="match status" value="1"/>
</dbReference>